<dbReference type="EMBL" id="VDEP01000338">
    <property type="protein sequence ID" value="KAA1102452.1"/>
    <property type="molecule type" value="Genomic_DNA"/>
</dbReference>
<feature type="compositionally biased region" description="Low complexity" evidence="1">
    <location>
        <begin position="396"/>
        <end position="422"/>
    </location>
</feature>
<proteinExistence type="predicted"/>
<evidence type="ECO:0000256" key="2">
    <source>
        <dbReference type="SAM" id="SignalP"/>
    </source>
</evidence>
<feature type="compositionally biased region" description="Polar residues" evidence="1">
    <location>
        <begin position="182"/>
        <end position="193"/>
    </location>
</feature>
<evidence type="ECO:0000313" key="3">
    <source>
        <dbReference type="EMBL" id="KAA1102452.1"/>
    </source>
</evidence>
<feature type="compositionally biased region" description="Polar residues" evidence="1">
    <location>
        <begin position="319"/>
        <end position="338"/>
    </location>
</feature>
<feature type="compositionally biased region" description="Basic residues" evidence="1">
    <location>
        <begin position="487"/>
        <end position="496"/>
    </location>
</feature>
<reference evidence="3 4" key="1">
    <citation type="submission" date="2019-05" db="EMBL/GenBank/DDBJ databases">
        <title>Emergence of the Ug99 lineage of the wheat stem rust pathogen through somatic hybridization.</title>
        <authorList>
            <person name="Li F."/>
            <person name="Upadhyaya N.M."/>
            <person name="Sperschneider J."/>
            <person name="Matny O."/>
            <person name="Nguyen-Phuc H."/>
            <person name="Mago R."/>
            <person name="Raley C."/>
            <person name="Miller M.E."/>
            <person name="Silverstein K.A.T."/>
            <person name="Henningsen E."/>
            <person name="Hirsch C.D."/>
            <person name="Visser B."/>
            <person name="Pretorius Z.A."/>
            <person name="Steffenson B.J."/>
            <person name="Schwessinger B."/>
            <person name="Dodds P.N."/>
            <person name="Figueroa M."/>
        </authorList>
    </citation>
    <scope>NUCLEOTIDE SEQUENCE [LARGE SCALE GENOMIC DNA]</scope>
    <source>
        <strain evidence="3 4">Ug99</strain>
    </source>
</reference>
<feature type="compositionally biased region" description="Basic and acidic residues" evidence="1">
    <location>
        <begin position="195"/>
        <end position="206"/>
    </location>
</feature>
<sequence>MTFNHFTRLVLLAFVLQGTQALGLDSETTRLAPRALRFQRRTNNVEASKALKLAINDKSDDGARPANQTSAAPTEDPTKKTTEIKLGTSNVANEKASATSLVQDSQNKTEGGTQKTAVENKAAVAGSDALNKGSGSLTKATALTSLQDSSAPNNATKEVKTDAGVDLTKPGSAVVAPKPEKLSQTATSGTNLAEKSIKSDDGDRPGKQTSAALGQVEATKNSTESKLGTSNLGDDKSKSKTLEKDPQKKTEGDTQKTALENKTAVPGSDALQKGSGSLSKSLQDLSASKNTGSEEKKDASSASLAKATSATGGATLAEKSSTGDTIPTINLDPGSQNKTENKSKTSGLELEQKKATTEATGNLKAATDSQAVKTSEAATEPIKFESTDGAIAINPKADSTAKTANAAAAELQTGINNGNTTTPPELAQTASGGDTKTQPGPDSKTQPEAAKTNAGQPKPDLTGAEAQKIEQKSPDLTEATSSPPTKSKNKSKKKGDKLKVNKEIV</sequence>
<evidence type="ECO:0000256" key="1">
    <source>
        <dbReference type="SAM" id="MobiDB-lite"/>
    </source>
</evidence>
<feature type="compositionally biased region" description="Polar residues" evidence="1">
    <location>
        <begin position="428"/>
        <end position="446"/>
    </location>
</feature>
<feature type="compositionally biased region" description="Polar residues" evidence="1">
    <location>
        <begin position="207"/>
        <end position="232"/>
    </location>
</feature>
<feature type="region of interest" description="Disordered" evidence="1">
    <location>
        <begin position="56"/>
        <end position="117"/>
    </location>
</feature>
<feature type="signal peptide" evidence="2">
    <location>
        <begin position="1"/>
        <end position="21"/>
    </location>
</feature>
<feature type="compositionally biased region" description="Polar residues" evidence="1">
    <location>
        <begin position="87"/>
        <end position="117"/>
    </location>
</feature>
<feature type="compositionally biased region" description="Low complexity" evidence="1">
    <location>
        <begin position="300"/>
        <end position="318"/>
    </location>
</feature>
<comment type="caution">
    <text evidence="3">The sequence shown here is derived from an EMBL/GenBank/DDBJ whole genome shotgun (WGS) entry which is preliminary data.</text>
</comment>
<gene>
    <name evidence="3" type="ORF">PGTUg99_034925</name>
</gene>
<feature type="compositionally biased region" description="Polar residues" evidence="1">
    <location>
        <begin position="367"/>
        <end position="377"/>
    </location>
</feature>
<name>A0A5B0PP14_PUCGR</name>
<evidence type="ECO:0000313" key="4">
    <source>
        <dbReference type="Proteomes" id="UP000325313"/>
    </source>
</evidence>
<feature type="compositionally biased region" description="Low complexity" evidence="1">
    <location>
        <begin position="271"/>
        <end position="286"/>
    </location>
</feature>
<dbReference type="AlphaFoldDB" id="A0A5B0PP14"/>
<feature type="chain" id="PRO_5022796070" evidence="2">
    <location>
        <begin position="22"/>
        <end position="505"/>
    </location>
</feature>
<organism evidence="3 4">
    <name type="scientific">Puccinia graminis f. sp. tritici</name>
    <dbReference type="NCBI Taxonomy" id="56615"/>
    <lineage>
        <taxon>Eukaryota</taxon>
        <taxon>Fungi</taxon>
        <taxon>Dikarya</taxon>
        <taxon>Basidiomycota</taxon>
        <taxon>Pucciniomycotina</taxon>
        <taxon>Pucciniomycetes</taxon>
        <taxon>Pucciniales</taxon>
        <taxon>Pucciniaceae</taxon>
        <taxon>Puccinia</taxon>
    </lineage>
</organism>
<accession>A0A5B0PP14</accession>
<protein>
    <submittedName>
        <fullName evidence="3">Uncharacterized protein</fullName>
    </submittedName>
</protein>
<feature type="compositionally biased region" description="Basic and acidic residues" evidence="1">
    <location>
        <begin position="233"/>
        <end position="254"/>
    </location>
</feature>
<dbReference type="Proteomes" id="UP000325313">
    <property type="component" value="Unassembled WGS sequence"/>
</dbReference>
<feature type="region of interest" description="Disordered" evidence="1">
    <location>
        <begin position="148"/>
        <end position="505"/>
    </location>
</feature>
<keyword evidence="2" id="KW-0732">Signal</keyword>